<dbReference type="PANTHER" id="PTHR11614">
    <property type="entry name" value="PHOSPHOLIPASE-RELATED"/>
    <property type="match status" value="1"/>
</dbReference>
<keyword evidence="2" id="KW-0378">Hydrolase</keyword>
<dbReference type="InterPro" id="IPR051044">
    <property type="entry name" value="MAG_DAG_Lipase"/>
</dbReference>
<dbReference type="InterPro" id="IPR022742">
    <property type="entry name" value="Hydrolase_4"/>
</dbReference>
<dbReference type="GO" id="GO:0016787">
    <property type="term" value="F:hydrolase activity"/>
    <property type="evidence" value="ECO:0007669"/>
    <property type="project" value="UniProtKB-KW"/>
</dbReference>
<sequence>MNKTVEIENVLERLSDWDQKLNFHKPVKKTPDIKAYLNYYGFDLQNVDLHFGKIEIDGKEIFVQLFKTIKSQGTVFLLHGYLEHVGYLNHIIQFLNKHQYSVISYDLQGHGLSNGKTASVEHFSEYVLTMEKLMRKAKEEMPGPFYVIGHSTGAAIVINFVLKHKHDHFDKIILVAPLIRSNHWYLTKLSFYLTRIFPFIEGIKRRFRENSSNHKYLKFTRKDPLQPEAIPSNGLSHL</sequence>
<protein>
    <submittedName>
        <fullName evidence="2">Alpha/beta hydrolase</fullName>
    </submittedName>
</protein>
<reference evidence="2" key="1">
    <citation type="submission" date="2022-04" db="EMBL/GenBank/DDBJ databases">
        <title>Halobacillus sp. isolated from saltern.</title>
        <authorList>
            <person name="Won M."/>
            <person name="Lee C.-M."/>
            <person name="Woen H.-Y."/>
            <person name="Kwon S.-W."/>
        </authorList>
    </citation>
    <scope>NUCLEOTIDE SEQUENCE</scope>
    <source>
        <strain evidence="2">SSHM10-5</strain>
    </source>
</reference>
<gene>
    <name evidence="2" type="ORF">MUO15_06690</name>
</gene>
<evidence type="ECO:0000313" key="2">
    <source>
        <dbReference type="EMBL" id="UOR13169.1"/>
    </source>
</evidence>
<dbReference type="Gene3D" id="3.40.50.1820">
    <property type="entry name" value="alpha/beta hydrolase"/>
    <property type="match status" value="1"/>
</dbReference>
<accession>A0ABY4HEL8</accession>
<proteinExistence type="predicted"/>
<keyword evidence="3" id="KW-1185">Reference proteome</keyword>
<dbReference type="InterPro" id="IPR029058">
    <property type="entry name" value="AB_hydrolase_fold"/>
</dbReference>
<dbReference type="RefSeq" id="WP_245034585.1">
    <property type="nucleotide sequence ID" value="NZ_CP095075.1"/>
</dbReference>
<organism evidence="2 3">
    <name type="scientific">Halobacillus amylolyticus</name>
    <dbReference type="NCBI Taxonomy" id="2932259"/>
    <lineage>
        <taxon>Bacteria</taxon>
        <taxon>Bacillati</taxon>
        <taxon>Bacillota</taxon>
        <taxon>Bacilli</taxon>
        <taxon>Bacillales</taxon>
        <taxon>Bacillaceae</taxon>
        <taxon>Halobacillus</taxon>
    </lineage>
</organism>
<name>A0ABY4HEL8_9BACI</name>
<dbReference type="Proteomes" id="UP000830326">
    <property type="component" value="Chromosome"/>
</dbReference>
<evidence type="ECO:0000259" key="1">
    <source>
        <dbReference type="Pfam" id="PF12146"/>
    </source>
</evidence>
<feature type="domain" description="Serine aminopeptidase S33" evidence="1">
    <location>
        <begin position="71"/>
        <end position="227"/>
    </location>
</feature>
<dbReference type="EMBL" id="CP095075">
    <property type="protein sequence ID" value="UOR13169.1"/>
    <property type="molecule type" value="Genomic_DNA"/>
</dbReference>
<dbReference type="Pfam" id="PF12146">
    <property type="entry name" value="Hydrolase_4"/>
    <property type="match status" value="1"/>
</dbReference>
<evidence type="ECO:0000313" key="3">
    <source>
        <dbReference type="Proteomes" id="UP000830326"/>
    </source>
</evidence>
<dbReference type="SUPFAM" id="SSF53474">
    <property type="entry name" value="alpha/beta-Hydrolases"/>
    <property type="match status" value="1"/>
</dbReference>